<proteinExistence type="predicted"/>
<gene>
    <name evidence="1" type="ORF">MM171B01176_0014</name>
</gene>
<sequence>MAIGTSGPTQDLGPAAVTWGATELTVFDEVRWTLTGQNAEVFENVFGATPVDTIFLGYSACEVTVPATRLTLANLQAVLPGGSVSGSGLVRANVDIITGISMYDNGLPLFIRPYVDGVASTTKALRLERTYPTPNFDVVFNLTDQRVYGLTFKAHPNSDGVLWQVGAVPTSASY</sequence>
<evidence type="ECO:0000313" key="1">
    <source>
        <dbReference type="EMBL" id="QJB02559.1"/>
    </source>
</evidence>
<dbReference type="AlphaFoldDB" id="A0A6M3MBY9"/>
<organism evidence="1">
    <name type="scientific">viral metagenome</name>
    <dbReference type="NCBI Taxonomy" id="1070528"/>
    <lineage>
        <taxon>unclassified sequences</taxon>
        <taxon>metagenomes</taxon>
        <taxon>organismal metagenomes</taxon>
    </lineage>
</organism>
<protein>
    <recommendedName>
        <fullName evidence="2">Tail protein</fullName>
    </recommendedName>
</protein>
<name>A0A6M3MBY9_9ZZZZ</name>
<accession>A0A6M3MBY9</accession>
<dbReference type="EMBL" id="MT143792">
    <property type="protein sequence ID" value="QJB02559.1"/>
    <property type="molecule type" value="Genomic_DNA"/>
</dbReference>
<evidence type="ECO:0008006" key="2">
    <source>
        <dbReference type="Google" id="ProtNLM"/>
    </source>
</evidence>
<reference evidence="1" key="1">
    <citation type="submission" date="2020-03" db="EMBL/GenBank/DDBJ databases">
        <title>The deep terrestrial virosphere.</title>
        <authorList>
            <person name="Holmfeldt K."/>
            <person name="Nilsson E."/>
            <person name="Simone D."/>
            <person name="Lopez-Fernandez M."/>
            <person name="Wu X."/>
            <person name="de Brujin I."/>
            <person name="Lundin D."/>
            <person name="Andersson A."/>
            <person name="Bertilsson S."/>
            <person name="Dopson M."/>
        </authorList>
    </citation>
    <scope>NUCLEOTIDE SEQUENCE</scope>
    <source>
        <strain evidence="1">MM171B01176</strain>
    </source>
</reference>